<evidence type="ECO:0000256" key="1">
    <source>
        <dbReference type="ARBA" id="ARBA00022553"/>
    </source>
</evidence>
<reference evidence="3 4" key="1">
    <citation type="submission" date="2018-11" db="EMBL/GenBank/DDBJ databases">
        <authorList>
            <person name="Criscuolo A."/>
        </authorList>
    </citation>
    <scope>NUCLEOTIDE SEQUENCE [LARGE SCALE GENOMIC DNA]</scope>
    <source>
        <strain evidence="3">ATB-66</strain>
    </source>
</reference>
<dbReference type="InterPro" id="IPR002645">
    <property type="entry name" value="STAS_dom"/>
</dbReference>
<keyword evidence="4" id="KW-1185">Reference proteome</keyword>
<protein>
    <submittedName>
        <fullName evidence="3">RsbT co-antagonist protein RsbRD</fullName>
    </submittedName>
</protein>
<dbReference type="RefSeq" id="WP_124069252.1">
    <property type="nucleotide sequence ID" value="NZ_CBCRXF010000009.1"/>
</dbReference>
<dbReference type="Gene3D" id="3.30.750.24">
    <property type="entry name" value="STAS domain"/>
    <property type="match status" value="1"/>
</dbReference>
<dbReference type="AlphaFoldDB" id="A0A3P5WTW4"/>
<dbReference type="EMBL" id="UXAV01000023">
    <property type="protein sequence ID" value="VDC22630.1"/>
    <property type="molecule type" value="Genomic_DNA"/>
</dbReference>
<evidence type="ECO:0000313" key="3">
    <source>
        <dbReference type="EMBL" id="VDC22630.1"/>
    </source>
</evidence>
<organism evidence="3 4">
    <name type="scientific">Filibacter tadaridae</name>
    <dbReference type="NCBI Taxonomy" id="2483811"/>
    <lineage>
        <taxon>Bacteria</taxon>
        <taxon>Bacillati</taxon>
        <taxon>Bacillota</taxon>
        <taxon>Bacilli</taxon>
        <taxon>Bacillales</taxon>
        <taxon>Caryophanaceae</taxon>
        <taxon>Filibacter</taxon>
    </lineage>
</organism>
<dbReference type="InterPro" id="IPR036513">
    <property type="entry name" value="STAS_dom_sf"/>
</dbReference>
<dbReference type="PANTHER" id="PTHR33745:SF3">
    <property type="entry name" value="RSBT CO-ANTAGONIST PROTEIN RSBRC"/>
    <property type="match status" value="1"/>
</dbReference>
<proteinExistence type="predicted"/>
<sequence length="284" mass="32084">MSNMDMQLHDYLINNLCAISDEWLAQRIEEKGSIYSVDAGETAETKLREQNRLTNLAVASSLLGEQGDFEKNKEQWALIVAKSRVSSNTPIHEVLDALSKVRKTYWSFIVKFVELKGDEVTRADLLKWGITIHEAFDRLTVSFSEMYYQVMDNRLSAQLQLIEELGTPIIKVNESVGVLPLVGDIDTLRAQKFLEDVPARCTEQHIEHLFIDLSGVSIIDTMVAHQIFRSTQILKLLGIKSTITGIRPEIAQTAVQLGLNFSQIDTFSSLQQALENGFRIIKDK</sequence>
<dbReference type="SUPFAM" id="SSF52091">
    <property type="entry name" value="SpoIIaa-like"/>
    <property type="match status" value="1"/>
</dbReference>
<dbReference type="PANTHER" id="PTHR33745">
    <property type="entry name" value="RSBT ANTAGONIST PROTEIN RSBS-RELATED"/>
    <property type="match status" value="1"/>
</dbReference>
<keyword evidence="1" id="KW-0597">Phosphoprotein</keyword>
<dbReference type="PROSITE" id="PS50801">
    <property type="entry name" value="STAS"/>
    <property type="match status" value="1"/>
</dbReference>
<dbReference type="InterPro" id="IPR051932">
    <property type="entry name" value="Bact_StressResp_Reg"/>
</dbReference>
<dbReference type="OrthoDB" id="9800154at2"/>
<name>A0A3P5WTW4_9BACL</name>
<accession>A0A3P5WTW4</accession>
<evidence type="ECO:0000259" key="2">
    <source>
        <dbReference type="PROSITE" id="PS50801"/>
    </source>
</evidence>
<dbReference type="CDD" id="cd07041">
    <property type="entry name" value="STAS_RsbR_RsbS_like"/>
    <property type="match status" value="1"/>
</dbReference>
<gene>
    <name evidence="3" type="primary">rsbRD</name>
    <name evidence="3" type="ORF">FILTAD_00816</name>
</gene>
<dbReference type="Pfam" id="PF01740">
    <property type="entry name" value="STAS"/>
    <property type="match status" value="1"/>
</dbReference>
<dbReference type="Proteomes" id="UP000270468">
    <property type="component" value="Unassembled WGS sequence"/>
</dbReference>
<evidence type="ECO:0000313" key="4">
    <source>
        <dbReference type="Proteomes" id="UP000270468"/>
    </source>
</evidence>
<feature type="domain" description="STAS" evidence="2">
    <location>
        <begin position="166"/>
        <end position="277"/>
    </location>
</feature>